<accession>A0ABS0YJ59</accession>
<proteinExistence type="predicted"/>
<protein>
    <recommendedName>
        <fullName evidence="3">Motility protein</fullName>
    </recommendedName>
</protein>
<evidence type="ECO:0000313" key="1">
    <source>
        <dbReference type="EMBL" id="MBJ6752381.1"/>
    </source>
</evidence>
<comment type="caution">
    <text evidence="1">The sequence shown here is derived from an EMBL/GenBank/DDBJ whole genome shotgun (WGS) entry which is preliminary data.</text>
</comment>
<dbReference type="EMBL" id="JAEMHL010000014">
    <property type="protein sequence ID" value="MBJ6752381.1"/>
    <property type="molecule type" value="Genomic_DNA"/>
</dbReference>
<evidence type="ECO:0000313" key="2">
    <source>
        <dbReference type="Proteomes" id="UP000614714"/>
    </source>
</evidence>
<name>A0ABS0YJ59_9BACT</name>
<organism evidence="1 2">
    <name type="scientific">Geomonas anaerohicana</name>
    <dbReference type="NCBI Taxonomy" id="2798583"/>
    <lineage>
        <taxon>Bacteria</taxon>
        <taxon>Pseudomonadati</taxon>
        <taxon>Thermodesulfobacteriota</taxon>
        <taxon>Desulfuromonadia</taxon>
        <taxon>Geobacterales</taxon>
        <taxon>Geobacteraceae</taxon>
        <taxon>Geomonas</taxon>
    </lineage>
</organism>
<gene>
    <name evidence="1" type="ORF">JFN91_19360</name>
</gene>
<keyword evidence="2" id="KW-1185">Reference proteome</keyword>
<evidence type="ECO:0008006" key="3">
    <source>
        <dbReference type="Google" id="ProtNLM"/>
    </source>
</evidence>
<dbReference type="RefSeq" id="WP_199390789.1">
    <property type="nucleotide sequence ID" value="NZ_JAEMHL010000014.1"/>
</dbReference>
<dbReference type="Proteomes" id="UP000614714">
    <property type="component" value="Unassembled WGS sequence"/>
</dbReference>
<sequence length="58" mass="5987">MDVTTIATMQIAGAAALAQQSASMELMKNAANAQMQMANILAQQATAVNPPEGFSVYA</sequence>
<reference evidence="1 2" key="1">
    <citation type="submission" date="2020-12" db="EMBL/GenBank/DDBJ databases">
        <title>Geomonas sp. Red421, isolated from paddy soil.</title>
        <authorList>
            <person name="Xu Z."/>
            <person name="Zhang Z."/>
            <person name="Masuda Y."/>
            <person name="Itoh H."/>
            <person name="Senoo K."/>
        </authorList>
    </citation>
    <scope>NUCLEOTIDE SEQUENCE [LARGE SCALE GENOMIC DNA]</scope>
    <source>
        <strain evidence="1 2">Red421</strain>
    </source>
</reference>